<feature type="transmembrane region" description="Helical" evidence="1">
    <location>
        <begin position="6"/>
        <end position="22"/>
    </location>
</feature>
<feature type="transmembrane region" description="Helical" evidence="1">
    <location>
        <begin position="139"/>
        <end position="158"/>
    </location>
</feature>
<feature type="transmembrane region" description="Helical" evidence="1">
    <location>
        <begin position="164"/>
        <end position="186"/>
    </location>
</feature>
<gene>
    <name evidence="2" type="ORF">HJ583_014360</name>
</gene>
<evidence type="ECO:0000313" key="3">
    <source>
        <dbReference type="Proteomes" id="UP000778523"/>
    </source>
</evidence>
<feature type="transmembrane region" description="Helical" evidence="1">
    <location>
        <begin position="59"/>
        <end position="77"/>
    </location>
</feature>
<feature type="transmembrane region" description="Helical" evidence="1">
    <location>
        <begin position="34"/>
        <end position="53"/>
    </location>
</feature>
<evidence type="ECO:0000313" key="2">
    <source>
        <dbReference type="EMBL" id="NSL56219.1"/>
    </source>
</evidence>
<dbReference type="Proteomes" id="UP000778523">
    <property type="component" value="Unassembled WGS sequence"/>
</dbReference>
<name>A0ABX2IHH7_9RHOO</name>
<accession>A0ABX2IHH7</accession>
<comment type="caution">
    <text evidence="2">The sequence shown here is derived from an EMBL/GenBank/DDBJ whole genome shotgun (WGS) entry which is preliminary data.</text>
</comment>
<sequence>MSGMQWLRTGLIVVVGAAYLWLGHQASISSDPPLLSLLIGLAPLSVSALLLAWASRSPWLLGLCVAALLAMLLKLDVLRANTAWVYFIQHAGMHAMLGVMFGRTLGHDHSAALCSQVSRVVYGNDLDAAFYLYTWRVTVVWTAYFALTTLLSVLLFWLGPLAWWSVFANLLTPVIIGAIFVIEFAIRQRALPRDRHASIAQTIKAYREYSQRKQ</sequence>
<organism evidence="2 3">
    <name type="scientific">Uliginosibacterium aquaticum</name>
    <dbReference type="NCBI Taxonomy" id="2731212"/>
    <lineage>
        <taxon>Bacteria</taxon>
        <taxon>Pseudomonadati</taxon>
        <taxon>Pseudomonadota</taxon>
        <taxon>Betaproteobacteria</taxon>
        <taxon>Rhodocyclales</taxon>
        <taxon>Zoogloeaceae</taxon>
        <taxon>Uliginosibacterium</taxon>
    </lineage>
</organism>
<evidence type="ECO:0008006" key="4">
    <source>
        <dbReference type="Google" id="ProtNLM"/>
    </source>
</evidence>
<keyword evidence="1" id="KW-0472">Membrane</keyword>
<keyword evidence="3" id="KW-1185">Reference proteome</keyword>
<keyword evidence="1" id="KW-1133">Transmembrane helix</keyword>
<reference evidence="2 3" key="1">
    <citation type="submission" date="2020-06" db="EMBL/GenBank/DDBJ databases">
        <title>Draft genome of Uliginosibacterium sp. IMCC34675.</title>
        <authorList>
            <person name="Song J."/>
        </authorList>
    </citation>
    <scope>NUCLEOTIDE SEQUENCE [LARGE SCALE GENOMIC DNA]</scope>
    <source>
        <strain evidence="2 3">IMCC34675</strain>
    </source>
</reference>
<dbReference type="RefSeq" id="WP_170022537.1">
    <property type="nucleotide sequence ID" value="NZ_JABCSC020000003.1"/>
</dbReference>
<evidence type="ECO:0000256" key="1">
    <source>
        <dbReference type="SAM" id="Phobius"/>
    </source>
</evidence>
<dbReference type="EMBL" id="JABCSC020000003">
    <property type="protein sequence ID" value="NSL56219.1"/>
    <property type="molecule type" value="Genomic_DNA"/>
</dbReference>
<proteinExistence type="predicted"/>
<protein>
    <recommendedName>
        <fullName evidence="4">Transmembrane protein</fullName>
    </recommendedName>
</protein>
<keyword evidence="1" id="KW-0812">Transmembrane</keyword>